<feature type="non-terminal residue" evidence="2">
    <location>
        <position position="1"/>
    </location>
</feature>
<keyword evidence="2" id="KW-0378">Hydrolase</keyword>
<dbReference type="Gene3D" id="3.30.2080.10">
    <property type="entry name" value="GH92 mannosidase domain"/>
    <property type="match status" value="1"/>
</dbReference>
<sequence>IAGAGDREEITIDAPQASRTHLYVDSATLNGKKHNSSWADGSLVRRGGSLSFEVSDRANTGWATDPGTLPH</sequence>
<accession>A0ABV5R8F9</accession>
<dbReference type="EMBL" id="JBHMCG010000078">
    <property type="protein sequence ID" value="MFB9574154.1"/>
    <property type="molecule type" value="Genomic_DNA"/>
</dbReference>
<dbReference type="Proteomes" id="UP001589710">
    <property type="component" value="Unassembled WGS sequence"/>
</dbReference>
<reference evidence="2 3" key="1">
    <citation type="submission" date="2024-09" db="EMBL/GenBank/DDBJ databases">
        <authorList>
            <person name="Sun Q."/>
            <person name="Mori K."/>
        </authorList>
    </citation>
    <scope>NUCLEOTIDE SEQUENCE [LARGE SCALE GENOMIC DNA]</scope>
    <source>
        <strain evidence="2 3">JCM 3331</strain>
    </source>
</reference>
<feature type="domain" description="Glycosyl hydrolase family 92" evidence="1">
    <location>
        <begin position="6"/>
        <end position="55"/>
    </location>
</feature>
<name>A0ABV5R8F9_9ACTN</name>
<organism evidence="2 3">
    <name type="scientific">Streptomyces yanii</name>
    <dbReference type="NCBI Taxonomy" id="78510"/>
    <lineage>
        <taxon>Bacteria</taxon>
        <taxon>Bacillati</taxon>
        <taxon>Actinomycetota</taxon>
        <taxon>Actinomycetes</taxon>
        <taxon>Kitasatosporales</taxon>
        <taxon>Streptomycetaceae</taxon>
        <taxon>Streptomyces</taxon>
    </lineage>
</organism>
<proteinExistence type="predicted"/>
<keyword evidence="3" id="KW-1185">Reference proteome</keyword>
<evidence type="ECO:0000313" key="3">
    <source>
        <dbReference type="Proteomes" id="UP001589710"/>
    </source>
</evidence>
<gene>
    <name evidence="2" type="ORF">ACFFTL_18045</name>
</gene>
<evidence type="ECO:0000313" key="2">
    <source>
        <dbReference type="EMBL" id="MFB9574154.1"/>
    </source>
</evidence>
<dbReference type="Pfam" id="PF07971">
    <property type="entry name" value="Glyco_hydro_92"/>
    <property type="match status" value="1"/>
</dbReference>
<dbReference type="InterPro" id="IPR012939">
    <property type="entry name" value="Glyco_hydro_92"/>
</dbReference>
<protein>
    <submittedName>
        <fullName evidence="2">Glycoside hydrolase domain-containing protein</fullName>
    </submittedName>
</protein>
<evidence type="ECO:0000259" key="1">
    <source>
        <dbReference type="Pfam" id="PF07971"/>
    </source>
</evidence>
<dbReference type="RefSeq" id="WP_386144024.1">
    <property type="nucleotide sequence ID" value="NZ_JBHMCG010000078.1"/>
</dbReference>
<dbReference type="GO" id="GO:0016787">
    <property type="term" value="F:hydrolase activity"/>
    <property type="evidence" value="ECO:0007669"/>
    <property type="project" value="UniProtKB-KW"/>
</dbReference>
<comment type="caution">
    <text evidence="2">The sequence shown here is derived from an EMBL/GenBank/DDBJ whole genome shotgun (WGS) entry which is preliminary data.</text>
</comment>